<reference evidence="2" key="1">
    <citation type="submission" date="2022-10" db="EMBL/GenBank/DDBJ databases">
        <title>Tapping the CABI collections for fungal endophytes: first genome assemblies for Collariella, Neodidymelliopsis, Ascochyta clinopodiicola, Didymella pomorum, Didymosphaeria variabile, Neocosmospora piperis and Neocucurbitaria cava.</title>
        <authorList>
            <person name="Hill R."/>
        </authorList>
    </citation>
    <scope>NUCLEOTIDE SEQUENCE</scope>
    <source>
        <strain evidence="2">IMI 355082</strain>
    </source>
</reference>
<comment type="caution">
    <text evidence="2">The sequence shown here is derived from an EMBL/GenBank/DDBJ whole genome shotgun (WGS) entry which is preliminary data.</text>
</comment>
<feature type="region of interest" description="Disordered" evidence="1">
    <location>
        <begin position="1"/>
        <end position="38"/>
    </location>
</feature>
<gene>
    <name evidence="2" type="ORF">N0V93_007708</name>
</gene>
<dbReference type="Proteomes" id="UP001140453">
    <property type="component" value="Unassembled WGS sequence"/>
</dbReference>
<protein>
    <submittedName>
        <fullName evidence="2">Uncharacterized protein</fullName>
    </submittedName>
</protein>
<evidence type="ECO:0000256" key="1">
    <source>
        <dbReference type="SAM" id="MobiDB-lite"/>
    </source>
</evidence>
<name>A0A9W9CT28_9PEZI</name>
<sequence length="168" mass="18377">MDISGGEGPSSSHVSHEEEDTAYDSQLGYINNTDNPNSPDVEALITTATQMAGSAECSSLALASLQADNPRDALILLAACSTQTSIDVKRTNNTAVSALVKAQLAEEGNTNSDYTYEIRWKQQREENEMLRHRVDRLESVLKQLVSMVVQTRGTDDDQVAEMMRNLGL</sequence>
<feature type="compositionally biased region" description="Polar residues" evidence="1">
    <location>
        <begin position="28"/>
        <end position="38"/>
    </location>
</feature>
<dbReference type="AlphaFoldDB" id="A0A9W9CT28"/>
<proteinExistence type="predicted"/>
<dbReference type="EMBL" id="JAPEVB010000005">
    <property type="protein sequence ID" value="KAJ4387120.1"/>
    <property type="molecule type" value="Genomic_DNA"/>
</dbReference>
<evidence type="ECO:0000313" key="3">
    <source>
        <dbReference type="Proteomes" id="UP001140453"/>
    </source>
</evidence>
<evidence type="ECO:0000313" key="2">
    <source>
        <dbReference type="EMBL" id="KAJ4387120.1"/>
    </source>
</evidence>
<accession>A0A9W9CT28</accession>
<organism evidence="2 3">
    <name type="scientific">Gnomoniopsis smithogilvyi</name>
    <dbReference type="NCBI Taxonomy" id="1191159"/>
    <lineage>
        <taxon>Eukaryota</taxon>
        <taxon>Fungi</taxon>
        <taxon>Dikarya</taxon>
        <taxon>Ascomycota</taxon>
        <taxon>Pezizomycotina</taxon>
        <taxon>Sordariomycetes</taxon>
        <taxon>Sordariomycetidae</taxon>
        <taxon>Diaporthales</taxon>
        <taxon>Gnomoniaceae</taxon>
        <taxon>Gnomoniopsis</taxon>
    </lineage>
</organism>
<keyword evidence="3" id="KW-1185">Reference proteome</keyword>